<dbReference type="Proteomes" id="UP000183018">
    <property type="component" value="Unassembled WGS sequence"/>
</dbReference>
<keyword evidence="1" id="KW-0732">Signal</keyword>
<organism evidence="2 3">
    <name type="scientific">Phytopseudomonas argentinensis</name>
    <dbReference type="NCBI Taxonomy" id="289370"/>
    <lineage>
        <taxon>Bacteria</taxon>
        <taxon>Pseudomonadati</taxon>
        <taxon>Pseudomonadota</taxon>
        <taxon>Gammaproteobacteria</taxon>
        <taxon>Pseudomonadales</taxon>
        <taxon>Pseudomonadaceae</taxon>
        <taxon>Phytopseudomonas</taxon>
    </lineage>
</organism>
<evidence type="ECO:0000313" key="3">
    <source>
        <dbReference type="Proteomes" id="UP000183018"/>
    </source>
</evidence>
<dbReference type="OrthoDB" id="6960198at2"/>
<dbReference type="PROSITE" id="PS51257">
    <property type="entry name" value="PROKAR_LIPOPROTEIN"/>
    <property type="match status" value="1"/>
</dbReference>
<proteinExistence type="predicted"/>
<feature type="chain" id="PRO_5044372760" description="Lipoprotein" evidence="1">
    <location>
        <begin position="21"/>
        <end position="111"/>
    </location>
</feature>
<keyword evidence="3" id="KW-1185">Reference proteome</keyword>
<evidence type="ECO:0000313" key="2">
    <source>
        <dbReference type="EMBL" id="SFI23329.1"/>
    </source>
</evidence>
<dbReference type="RefSeq" id="WP_074879640.1">
    <property type="nucleotide sequence ID" value="NZ_FORC01000001.1"/>
</dbReference>
<name>A0A1I3GIN0_9GAMM</name>
<reference evidence="3" key="1">
    <citation type="submission" date="2016-10" db="EMBL/GenBank/DDBJ databases">
        <authorList>
            <person name="Varghese N."/>
            <person name="Submissions S."/>
        </authorList>
    </citation>
    <scope>NUCLEOTIDE SEQUENCE [LARGE SCALE GENOMIC DNA]</scope>
    <source>
        <strain evidence="3">LMG 22563</strain>
    </source>
</reference>
<feature type="signal peptide" evidence="1">
    <location>
        <begin position="1"/>
        <end position="20"/>
    </location>
</feature>
<accession>A0A1I3GIN0</accession>
<dbReference type="AlphaFoldDB" id="A0A1I3GIN0"/>
<evidence type="ECO:0008006" key="4">
    <source>
        <dbReference type="Google" id="ProtNLM"/>
    </source>
</evidence>
<dbReference type="EMBL" id="FORC01000001">
    <property type="protein sequence ID" value="SFI23329.1"/>
    <property type="molecule type" value="Genomic_DNA"/>
</dbReference>
<evidence type="ECO:0000256" key="1">
    <source>
        <dbReference type="SAM" id="SignalP"/>
    </source>
</evidence>
<protein>
    <recommendedName>
        <fullName evidence="4">Lipoprotein</fullName>
    </recommendedName>
</protein>
<sequence>MKRRSPVTMFALLGALFVGLAGCSNIKPTEDKLKSLAETNLGEPVSSIGNVRSDSMQTYFVARTGSGDYNCTVQSGASGGAFTIASLGMMQPTAYCQNKASGSGRPAPFGQ</sequence>
<gene>
    <name evidence="2" type="ORF">SAMN05216602_0123</name>
</gene>